<dbReference type="EMBL" id="JAUSUL010000003">
    <property type="protein sequence ID" value="MDQ0316746.1"/>
    <property type="molecule type" value="Genomic_DNA"/>
</dbReference>
<dbReference type="Pfam" id="PF13883">
    <property type="entry name" value="CREG_beta-barrel"/>
    <property type="match status" value="1"/>
</dbReference>
<dbReference type="PANTHER" id="PTHR13343:SF17">
    <property type="entry name" value="CELLULAR REPRESSOR OF E1A-STIMULATED GENES, ISOFORM A"/>
    <property type="match status" value="1"/>
</dbReference>
<dbReference type="GO" id="GO:0005737">
    <property type="term" value="C:cytoplasm"/>
    <property type="evidence" value="ECO:0007669"/>
    <property type="project" value="UniProtKB-ARBA"/>
</dbReference>
<evidence type="ECO:0000313" key="3">
    <source>
        <dbReference type="EMBL" id="MDQ0316746.1"/>
    </source>
</evidence>
<gene>
    <name evidence="3" type="ORF">J2S73_003222</name>
</gene>
<reference evidence="3" key="1">
    <citation type="submission" date="2023-07" db="EMBL/GenBank/DDBJ databases">
        <title>Genomic Encyclopedia of Type Strains, Phase IV (KMG-IV): sequencing the most valuable type-strain genomes for metagenomic binning, comparative biology and taxonomic classification.</title>
        <authorList>
            <person name="Goeker M."/>
        </authorList>
    </citation>
    <scope>NUCLEOTIDE SEQUENCE</scope>
    <source>
        <strain evidence="3">DSM 21202</strain>
    </source>
</reference>
<accession>A0AAE3VSD1</accession>
<evidence type="ECO:0000259" key="1">
    <source>
        <dbReference type="Pfam" id="PF10615"/>
    </source>
</evidence>
<organism evidence="3 4">
    <name type="scientific">Amorphus orientalis</name>
    <dbReference type="NCBI Taxonomy" id="649198"/>
    <lineage>
        <taxon>Bacteria</taxon>
        <taxon>Pseudomonadati</taxon>
        <taxon>Pseudomonadota</taxon>
        <taxon>Alphaproteobacteria</taxon>
        <taxon>Hyphomicrobiales</taxon>
        <taxon>Amorphaceae</taxon>
        <taxon>Amorphus</taxon>
    </lineage>
</organism>
<feature type="domain" description="DUF2470" evidence="1">
    <location>
        <begin position="165"/>
        <end position="234"/>
    </location>
</feature>
<dbReference type="InterPro" id="IPR012349">
    <property type="entry name" value="Split_barrel_FMN-bd"/>
</dbReference>
<dbReference type="Proteomes" id="UP001229244">
    <property type="component" value="Unassembled WGS sequence"/>
</dbReference>
<dbReference type="SUPFAM" id="SSF50475">
    <property type="entry name" value="FMN-binding split barrel"/>
    <property type="match status" value="1"/>
</dbReference>
<protein>
    <submittedName>
        <fullName evidence="3">Heme iron utilization protein</fullName>
    </submittedName>
</protein>
<dbReference type="Pfam" id="PF10615">
    <property type="entry name" value="DUF2470"/>
    <property type="match status" value="1"/>
</dbReference>
<dbReference type="RefSeq" id="WP_306886625.1">
    <property type="nucleotide sequence ID" value="NZ_JAUSUL010000003.1"/>
</dbReference>
<dbReference type="PANTHER" id="PTHR13343">
    <property type="entry name" value="CREG1 PROTEIN"/>
    <property type="match status" value="1"/>
</dbReference>
<evidence type="ECO:0000259" key="2">
    <source>
        <dbReference type="Pfam" id="PF13883"/>
    </source>
</evidence>
<feature type="domain" description="CREG-like beta-barrel" evidence="2">
    <location>
        <begin position="10"/>
        <end position="142"/>
    </location>
</feature>
<dbReference type="InterPro" id="IPR037119">
    <property type="entry name" value="Haem_oxidase_HugZ-like_sf"/>
</dbReference>
<proteinExistence type="predicted"/>
<sequence>MSSEFEPGPAAKQLLRTSFQGALGTLDAETGAPHVSLVTVATAPDGAPILLLSDLARHTRNLKADDRVSLLASEATTPGDPLALARVTVIGRIHRIASPAADRNRFLARQPEAAEYADFPDFGFYRLEPESAHLVAGFGRIVTLSAADIMTDLSDAQALVEAEPGAIEHMNADHADAVALYAEKLAGKGPAERPWRVCGIDPEGIDLVAGHHAARVDFPERITTPGALRSALKALADQARAS</sequence>
<evidence type="ECO:0000313" key="4">
    <source>
        <dbReference type="Proteomes" id="UP001229244"/>
    </source>
</evidence>
<dbReference type="Gene3D" id="2.30.110.10">
    <property type="entry name" value="Electron Transport, Fmn-binding Protein, Chain A"/>
    <property type="match status" value="1"/>
</dbReference>
<keyword evidence="4" id="KW-1185">Reference proteome</keyword>
<dbReference type="InterPro" id="IPR019595">
    <property type="entry name" value="DUF2470"/>
</dbReference>
<dbReference type="AlphaFoldDB" id="A0AAE3VSD1"/>
<dbReference type="Gene3D" id="3.20.180.10">
    <property type="entry name" value="PNP-oxidase-like"/>
    <property type="match status" value="1"/>
</dbReference>
<dbReference type="InterPro" id="IPR055343">
    <property type="entry name" value="CREG_beta-barrel"/>
</dbReference>
<name>A0AAE3VSD1_9HYPH</name>
<comment type="caution">
    <text evidence="3">The sequence shown here is derived from an EMBL/GenBank/DDBJ whole genome shotgun (WGS) entry which is preliminary data.</text>
</comment>